<dbReference type="GO" id="GO:0016020">
    <property type="term" value="C:membrane"/>
    <property type="evidence" value="ECO:0007669"/>
    <property type="project" value="UniProtKB-SubCell"/>
</dbReference>
<keyword evidence="5 10" id="KW-1133">Transmembrane helix</keyword>
<protein>
    <submittedName>
        <fullName evidence="12">Thiol:disulfide interchange protein dsbA</fullName>
    </submittedName>
</protein>
<dbReference type="SUPFAM" id="SSF52833">
    <property type="entry name" value="Thioredoxin-like"/>
    <property type="match status" value="1"/>
</dbReference>
<evidence type="ECO:0000256" key="7">
    <source>
        <dbReference type="ARBA" id="ARBA00023136"/>
    </source>
</evidence>
<dbReference type="Gene3D" id="3.40.30.10">
    <property type="entry name" value="Glutaredoxin"/>
    <property type="match status" value="1"/>
</dbReference>
<dbReference type="CDD" id="cd12920">
    <property type="entry name" value="VKOR_3"/>
    <property type="match status" value="1"/>
</dbReference>
<feature type="transmembrane region" description="Helical" evidence="10">
    <location>
        <begin position="70"/>
        <end position="90"/>
    </location>
</feature>
<comment type="similarity">
    <text evidence="2">Belongs to the VKOR family.</text>
</comment>
<evidence type="ECO:0000256" key="2">
    <source>
        <dbReference type="ARBA" id="ARBA00006214"/>
    </source>
</evidence>
<feature type="transmembrane region" description="Helical" evidence="10">
    <location>
        <begin position="12"/>
        <end position="33"/>
    </location>
</feature>
<dbReference type="KEGG" id="bba:Bd2107"/>
<name>Q6MLA8_BDEBA</name>
<evidence type="ECO:0000256" key="8">
    <source>
        <dbReference type="ARBA" id="ARBA00023157"/>
    </source>
</evidence>
<keyword evidence="9" id="KW-0676">Redox-active center</keyword>
<dbReference type="eggNOG" id="COG1651">
    <property type="taxonomic scope" value="Bacteria"/>
</dbReference>
<proteinExistence type="inferred from homology"/>
<keyword evidence="4" id="KW-0874">Quinone</keyword>
<keyword evidence="3 10" id="KW-0812">Transmembrane</keyword>
<keyword evidence="6" id="KW-0560">Oxidoreductase</keyword>
<feature type="transmembrane region" description="Helical" evidence="10">
    <location>
        <begin position="102"/>
        <end position="122"/>
    </location>
</feature>
<evidence type="ECO:0000313" key="13">
    <source>
        <dbReference type="Proteomes" id="UP000008080"/>
    </source>
</evidence>
<dbReference type="Gene3D" id="1.20.1440.130">
    <property type="entry name" value="VKOR domain"/>
    <property type="match status" value="1"/>
</dbReference>
<evidence type="ECO:0000313" key="12">
    <source>
        <dbReference type="EMBL" id="CAE79949.1"/>
    </source>
</evidence>
<dbReference type="GeneID" id="93013052"/>
<evidence type="ECO:0000256" key="5">
    <source>
        <dbReference type="ARBA" id="ARBA00022989"/>
    </source>
</evidence>
<keyword evidence="8" id="KW-1015">Disulfide bond</keyword>
<gene>
    <name evidence="12" type="primary">dsbA</name>
    <name evidence="12" type="ordered locus">Bd2107</name>
</gene>
<dbReference type="AlphaFoldDB" id="Q6MLA8"/>
<feature type="domain" description="Vitamin K epoxide reductase" evidence="11">
    <location>
        <begin position="7"/>
        <end position="150"/>
    </location>
</feature>
<dbReference type="eggNOG" id="COG4243">
    <property type="taxonomic scope" value="Bacteria"/>
</dbReference>
<evidence type="ECO:0000256" key="3">
    <source>
        <dbReference type="ARBA" id="ARBA00022692"/>
    </source>
</evidence>
<dbReference type="SMART" id="SM00756">
    <property type="entry name" value="VKc"/>
    <property type="match status" value="1"/>
</dbReference>
<accession>Q6MLA8</accession>
<dbReference type="RefSeq" id="WP_011164552.1">
    <property type="nucleotide sequence ID" value="NC_005363.1"/>
</dbReference>
<dbReference type="STRING" id="264462.Bd2107"/>
<evidence type="ECO:0000256" key="1">
    <source>
        <dbReference type="ARBA" id="ARBA00004141"/>
    </source>
</evidence>
<evidence type="ECO:0000256" key="9">
    <source>
        <dbReference type="ARBA" id="ARBA00023284"/>
    </source>
</evidence>
<dbReference type="GO" id="GO:0016491">
    <property type="term" value="F:oxidoreductase activity"/>
    <property type="evidence" value="ECO:0007669"/>
    <property type="project" value="UniProtKB-KW"/>
</dbReference>
<dbReference type="Proteomes" id="UP000008080">
    <property type="component" value="Chromosome"/>
</dbReference>
<evidence type="ECO:0000256" key="10">
    <source>
        <dbReference type="SAM" id="Phobius"/>
    </source>
</evidence>
<dbReference type="Pfam" id="PF07884">
    <property type="entry name" value="VKOR"/>
    <property type="match status" value="1"/>
</dbReference>
<dbReference type="InterPro" id="IPR012336">
    <property type="entry name" value="Thioredoxin-like_fold"/>
</dbReference>
<keyword evidence="7 10" id="KW-0472">Membrane</keyword>
<dbReference type="EMBL" id="BX842651">
    <property type="protein sequence ID" value="CAE79949.1"/>
    <property type="molecule type" value="Genomic_DNA"/>
</dbReference>
<dbReference type="InterPro" id="IPR036249">
    <property type="entry name" value="Thioredoxin-like_sf"/>
</dbReference>
<keyword evidence="13" id="KW-1185">Reference proteome</keyword>
<organism evidence="12 13">
    <name type="scientific">Bdellovibrio bacteriovorus (strain ATCC 15356 / DSM 50701 / NCIMB 9529 / HD100)</name>
    <dbReference type="NCBI Taxonomy" id="264462"/>
    <lineage>
        <taxon>Bacteria</taxon>
        <taxon>Pseudomonadati</taxon>
        <taxon>Bdellovibrionota</taxon>
        <taxon>Bdellovibrionia</taxon>
        <taxon>Bdellovibrionales</taxon>
        <taxon>Pseudobdellovibrionaceae</taxon>
        <taxon>Bdellovibrio</taxon>
    </lineage>
</organism>
<comment type="subcellular location">
    <subcellularLocation>
        <location evidence="1">Membrane</location>
        <topology evidence="1">Multi-pass membrane protein</topology>
    </subcellularLocation>
</comment>
<dbReference type="GO" id="GO:0048038">
    <property type="term" value="F:quinone binding"/>
    <property type="evidence" value="ECO:0007669"/>
    <property type="project" value="UniProtKB-KW"/>
</dbReference>
<evidence type="ECO:0000259" key="11">
    <source>
        <dbReference type="SMART" id="SM00756"/>
    </source>
</evidence>
<dbReference type="InterPro" id="IPR038354">
    <property type="entry name" value="VKOR_sf"/>
</dbReference>
<dbReference type="Pfam" id="PF13462">
    <property type="entry name" value="Thioredoxin_4"/>
    <property type="match status" value="1"/>
</dbReference>
<feature type="transmembrane region" description="Helical" evidence="10">
    <location>
        <begin position="171"/>
        <end position="191"/>
    </location>
</feature>
<evidence type="ECO:0000256" key="4">
    <source>
        <dbReference type="ARBA" id="ARBA00022719"/>
    </source>
</evidence>
<evidence type="ECO:0000256" key="6">
    <source>
        <dbReference type="ARBA" id="ARBA00023002"/>
    </source>
</evidence>
<sequence length="402" mass="43983">MKNTVSKSKFLLIAMIATLIGVGVHIYLTLHYYDIKFGLSAGDSMCNINEVLNCDAVTASKFSALLGVPIALWGVMTNLVLVYFLGVTRFNLVQDPDRTSRYALLLSGVTVLASVVMGLISVTAMSNLCIFCISAYVLSLVGFIFTWMGAEDVTAENISNDIKDIFTSERWVAGFLLAIPAFAFLANIMYLESHGLSDMEKMAKEKVAYWQVAPQQNFDLTKGLSMQKGTDEPVMTIVEFADFRCGHCKHAAAPLHSFTKNHPDVRLIYKPFPLDGTCNEAMKGGGGDGISCGLAFATLCSEKIAQKGWVAHDYIFDNQEEITRMMNLDKNLESIAKATGIQLEELKTCVKGTEIPEIVRNTAKEGEVAQIRGTPAIFVNGKLLDGGQLIPVLEAAYKTLKK</sequence>
<feature type="transmembrane region" description="Helical" evidence="10">
    <location>
        <begin position="128"/>
        <end position="150"/>
    </location>
</feature>
<reference evidence="12 13" key="1">
    <citation type="journal article" date="2004" name="Science">
        <title>A predator unmasked: life cycle of Bdellovibrio bacteriovorus from a genomic perspective.</title>
        <authorList>
            <person name="Rendulic S."/>
            <person name="Jagtap P."/>
            <person name="Rosinus A."/>
            <person name="Eppinger M."/>
            <person name="Baar C."/>
            <person name="Lanz C."/>
            <person name="Keller H."/>
            <person name="Lambert C."/>
            <person name="Evans K.J."/>
            <person name="Goesmann A."/>
            <person name="Meyer F."/>
            <person name="Sockett R.E."/>
            <person name="Schuster S.C."/>
        </authorList>
    </citation>
    <scope>NUCLEOTIDE SEQUENCE [LARGE SCALE GENOMIC DNA]</scope>
    <source>
        <strain evidence="13">ATCC 15356 / DSM 50701 / NCIMB 9529 / HD100</strain>
    </source>
</reference>
<dbReference type="InterPro" id="IPR012932">
    <property type="entry name" value="VKOR"/>
</dbReference>
<dbReference type="HOGENOM" id="CLU_054539_0_0_7"/>